<name>J7CVL6_ENTFC</name>
<dbReference type="AlphaFoldDB" id="J7CVL6"/>
<reference evidence="1 2" key="1">
    <citation type="submission" date="2012-04" db="EMBL/GenBank/DDBJ databases">
        <authorList>
            <person name="Weinstock G."/>
            <person name="Sodergren E."/>
            <person name="Lobos E.A."/>
            <person name="Fulton L."/>
            <person name="Fulton R."/>
            <person name="Courtney L."/>
            <person name="Fronick C."/>
            <person name="O'Laughlin M."/>
            <person name="Godfrey J."/>
            <person name="Wilson R.M."/>
            <person name="Miner T."/>
            <person name="Farmer C."/>
            <person name="Delehaunty K."/>
            <person name="Cordes M."/>
            <person name="Minx P."/>
            <person name="Tomlinson C."/>
            <person name="Chen J."/>
            <person name="Wollam A."/>
            <person name="Pepin K.H."/>
            <person name="Bhonagiri V."/>
            <person name="Zhang X."/>
            <person name="Suruliraj S."/>
            <person name="Warren W."/>
            <person name="Mitreva M."/>
            <person name="Mardis E.R."/>
            <person name="Wilson R.K."/>
        </authorList>
    </citation>
    <scope>NUCLEOTIDE SEQUENCE [LARGE SCALE GENOMIC DNA]</scope>
    <source>
        <strain evidence="1 2">505</strain>
    </source>
</reference>
<proteinExistence type="predicted"/>
<evidence type="ECO:0000313" key="2">
    <source>
        <dbReference type="Proteomes" id="UP000006403"/>
    </source>
</evidence>
<comment type="caution">
    <text evidence="1">The sequence shown here is derived from an EMBL/GenBank/DDBJ whole genome shotgun (WGS) entry which is preliminary data.</text>
</comment>
<evidence type="ECO:0000313" key="1">
    <source>
        <dbReference type="EMBL" id="EJY45542.1"/>
    </source>
</evidence>
<dbReference type="HOGENOM" id="CLU_3199517_0_0_9"/>
<organism evidence="1 2">
    <name type="scientific">Enterococcus faecium 505</name>
    <dbReference type="NCBI Taxonomy" id="1134806"/>
    <lineage>
        <taxon>Bacteria</taxon>
        <taxon>Bacillati</taxon>
        <taxon>Bacillota</taxon>
        <taxon>Bacilli</taxon>
        <taxon>Lactobacillales</taxon>
        <taxon>Enterococcaceae</taxon>
        <taxon>Enterococcus</taxon>
    </lineage>
</organism>
<dbReference type="EMBL" id="AMBL01000045">
    <property type="protein sequence ID" value="EJY45542.1"/>
    <property type="molecule type" value="Genomic_DNA"/>
</dbReference>
<sequence>MKILIIGRNGILGKEVASLSQILYVHLKVEDGLYCFFKKKYKKRL</sequence>
<dbReference type="Proteomes" id="UP000006403">
    <property type="component" value="Unassembled WGS sequence"/>
</dbReference>
<gene>
    <name evidence="1" type="ORF">HMPREF1348_01365</name>
</gene>
<protein>
    <submittedName>
        <fullName evidence="1">Uncharacterized protein</fullName>
    </submittedName>
</protein>
<accession>J7CVL6</accession>